<proteinExistence type="predicted"/>
<name>A0A2G0CJR8_9BACT</name>
<dbReference type="EMBL" id="PDLO01000001">
    <property type="protein sequence ID" value="PHL00215.1"/>
    <property type="molecule type" value="Genomic_DNA"/>
</dbReference>
<evidence type="ECO:0000313" key="2">
    <source>
        <dbReference type="EMBL" id="PHL00215.1"/>
    </source>
</evidence>
<accession>A0A2G0CJR8</accession>
<organism evidence="2 3">
    <name type="scientific">Neolewinella marina</name>
    <dbReference type="NCBI Taxonomy" id="438751"/>
    <lineage>
        <taxon>Bacteria</taxon>
        <taxon>Pseudomonadati</taxon>
        <taxon>Bacteroidota</taxon>
        <taxon>Saprospiria</taxon>
        <taxon>Saprospirales</taxon>
        <taxon>Lewinellaceae</taxon>
        <taxon>Neolewinella</taxon>
    </lineage>
</organism>
<dbReference type="InterPro" id="IPR011042">
    <property type="entry name" value="6-blade_b-propeller_TolB-like"/>
</dbReference>
<keyword evidence="3" id="KW-1185">Reference proteome</keyword>
<dbReference type="GO" id="GO:0008236">
    <property type="term" value="F:serine-type peptidase activity"/>
    <property type="evidence" value="ECO:0007669"/>
    <property type="project" value="InterPro"/>
</dbReference>
<dbReference type="GO" id="GO:0008239">
    <property type="term" value="F:dipeptidyl-peptidase activity"/>
    <property type="evidence" value="ECO:0007669"/>
    <property type="project" value="TreeGrafter"/>
</dbReference>
<sequence>MFGRHPRNPGRPGKSTPKIYDICPMRTFSLTLACFFVFLCTCVRAQKPITVEDMQAWKQIRNEALSADGSHVLYTLTPDVGDPEAVVYDIRDKREHRFPRLHDARFSYDGRYLVGTLKPSRDTVLHYKRQEEGDALKKMDTLLVWDVESQTARRYPEVYDVKLSERSSNIFAYTTGSLLADSLRESLDKDARRLVVRRFAQPDSFYLEGVMDFRVARDAPIVVARRTDKDSTWSAGIYRVDPAELEWQSLSEGPANFAGLNLSYDGQHVAFLSSEKDKKKAKQPPFHLHYWSRGSDSAYMVTGRDRSWLPKGFRISDDRRPEFSADGKYLFFGTTPRRPELDSNGLASEMADVEVWTTEDPLLYTRQNNNLEQDRKFTYLAVYRTGEDEFLQLATPELPESSRPEDGKGHHVLLYTETPYSRETMWTGGPAGRDATIVDLRNGQRHPVVEGEPGFFEWSPEGKYISWYNPVDTMYRLYDMADNEVRDLTSNAVGTFYDELNDRPMDPYPYGTAGWTENDGALVVYDRYDLWKLDPKGGAPERLTRGREDSTAYRYANLNPEEPAIEFPMVLTFQRDRDYHGGFARLSQSGSLEQLASGPYVYDGFRKARTAERYLYTRESYTDFPNLRVTNALGEEATVISDANPQQSEFNWGTAETYTWIDHEGRELRGLLIKPAGFDPAKRYPMLVNFYERSSEGLYRHRTPVPGRSSINYPHYASRGYVIFNPDVIYREGYPGESAYNCVMSGVSALLMEGFIDKENIGLQGHSWGGYQAAYLATKTDLFAAIESGAPVVNMYSAYGGIRWGSGRSRQFQYERTQSRIGGTIWEYPLRYLENSPLFFTDKINTPILILHNDEDGAVPWYQGIEWFTALRRLGKPAWFLNYRGEPHWPLKAPNRADFQTRMSQFFDYYLQDAPMPKWMKEGVSPLERGIEQNLELLED</sequence>
<dbReference type="PANTHER" id="PTHR11731">
    <property type="entry name" value="PROTEASE FAMILY S9B,C DIPEPTIDYL-PEPTIDASE IV-RELATED"/>
    <property type="match status" value="1"/>
</dbReference>
<feature type="domain" description="Peptidase S9 prolyl oligopeptidase catalytic" evidence="1">
    <location>
        <begin position="743"/>
        <end position="912"/>
    </location>
</feature>
<evidence type="ECO:0000259" key="1">
    <source>
        <dbReference type="Pfam" id="PF00326"/>
    </source>
</evidence>
<protein>
    <submittedName>
        <fullName evidence="2">Peptidase S9</fullName>
    </submittedName>
</protein>
<gene>
    <name evidence="2" type="ORF">CGL56_04025</name>
</gene>
<dbReference type="SUPFAM" id="SSF53474">
    <property type="entry name" value="alpha/beta-Hydrolases"/>
    <property type="match status" value="1"/>
</dbReference>
<dbReference type="OrthoDB" id="9812921at2"/>
<comment type="caution">
    <text evidence="2">The sequence shown here is derived from an EMBL/GenBank/DDBJ whole genome shotgun (WGS) entry which is preliminary data.</text>
</comment>
<dbReference type="SUPFAM" id="SSF82171">
    <property type="entry name" value="DPP6 N-terminal domain-like"/>
    <property type="match status" value="1"/>
</dbReference>
<dbReference type="AlphaFoldDB" id="A0A2G0CJR8"/>
<dbReference type="Gene3D" id="3.40.50.1820">
    <property type="entry name" value="alpha/beta hydrolase"/>
    <property type="match status" value="1"/>
</dbReference>
<dbReference type="GO" id="GO:0006508">
    <property type="term" value="P:proteolysis"/>
    <property type="evidence" value="ECO:0007669"/>
    <property type="project" value="InterPro"/>
</dbReference>
<dbReference type="PANTHER" id="PTHR11731:SF193">
    <property type="entry name" value="DIPEPTIDYL PEPTIDASE 9"/>
    <property type="match status" value="1"/>
</dbReference>
<reference evidence="2 3" key="1">
    <citation type="submission" date="2017-10" db="EMBL/GenBank/DDBJ databases">
        <title>The draft genome sequence of Lewinella marina KCTC 32374.</title>
        <authorList>
            <person name="Wang K."/>
        </authorList>
    </citation>
    <scope>NUCLEOTIDE SEQUENCE [LARGE SCALE GENOMIC DNA]</scope>
    <source>
        <strain evidence="2 3">MKG-38</strain>
    </source>
</reference>
<dbReference type="Proteomes" id="UP000226437">
    <property type="component" value="Unassembled WGS sequence"/>
</dbReference>
<dbReference type="Pfam" id="PF00326">
    <property type="entry name" value="Peptidase_S9"/>
    <property type="match status" value="1"/>
</dbReference>
<dbReference type="InterPro" id="IPR050278">
    <property type="entry name" value="Serine_Prot_S9B/DPPIV"/>
</dbReference>
<dbReference type="Gene3D" id="2.120.10.30">
    <property type="entry name" value="TolB, C-terminal domain"/>
    <property type="match status" value="1"/>
</dbReference>
<evidence type="ECO:0000313" key="3">
    <source>
        <dbReference type="Proteomes" id="UP000226437"/>
    </source>
</evidence>
<dbReference type="InterPro" id="IPR001375">
    <property type="entry name" value="Peptidase_S9_cat"/>
</dbReference>
<dbReference type="InterPro" id="IPR029058">
    <property type="entry name" value="AB_hydrolase_fold"/>
</dbReference>